<evidence type="ECO:0000313" key="1">
    <source>
        <dbReference type="EMBL" id="ODM24306.1"/>
    </source>
</evidence>
<dbReference type="AlphaFoldDB" id="A0A1E3BVK7"/>
<proteinExistence type="predicted"/>
<name>A0A1E3BVK7_ASPCR</name>
<dbReference type="EMBL" id="JXNT01000001">
    <property type="protein sequence ID" value="ODM24306.1"/>
    <property type="molecule type" value="Genomic_DNA"/>
</dbReference>
<dbReference type="EMBL" id="JXNT01000001">
    <property type="protein sequence ID" value="ODM24396.1"/>
    <property type="molecule type" value="Genomic_DNA"/>
</dbReference>
<keyword evidence="3" id="KW-1185">Reference proteome</keyword>
<gene>
    <name evidence="1" type="ORF">SI65_01896</name>
    <name evidence="2" type="ORF">SI65_01986</name>
</gene>
<evidence type="ECO:0000313" key="2">
    <source>
        <dbReference type="EMBL" id="ODM24396.1"/>
    </source>
</evidence>
<reference evidence="2 3" key="1">
    <citation type="journal article" date="2016" name="BMC Genomics">
        <title>Comparative genomic and transcriptomic analyses of the Fuzhuan brick tea-fermentation fungus Aspergillus cristatus.</title>
        <authorList>
            <person name="Ge Y."/>
            <person name="Wang Y."/>
            <person name="Liu Y."/>
            <person name="Tan Y."/>
            <person name="Ren X."/>
            <person name="Zhang X."/>
            <person name="Hyde K.D."/>
            <person name="Liu Y."/>
            <person name="Liu Z."/>
        </authorList>
    </citation>
    <scope>NUCLEOTIDE SEQUENCE [LARGE SCALE GENOMIC DNA]</scope>
    <source>
        <strain evidence="2 3">GZAAS20.1005</strain>
    </source>
</reference>
<dbReference type="VEuPathDB" id="FungiDB:SI65_01896"/>
<organism evidence="2 3">
    <name type="scientific">Aspergillus cristatus</name>
    <name type="common">Chinese Fuzhuan brick tea-fermentation fungus</name>
    <name type="synonym">Eurotium cristatum</name>
    <dbReference type="NCBI Taxonomy" id="573508"/>
    <lineage>
        <taxon>Eukaryota</taxon>
        <taxon>Fungi</taxon>
        <taxon>Dikarya</taxon>
        <taxon>Ascomycota</taxon>
        <taxon>Pezizomycotina</taxon>
        <taxon>Eurotiomycetes</taxon>
        <taxon>Eurotiomycetidae</taxon>
        <taxon>Eurotiales</taxon>
        <taxon>Aspergillaceae</taxon>
        <taxon>Aspergillus</taxon>
        <taxon>Aspergillus subgen. Aspergillus</taxon>
    </lineage>
</organism>
<dbReference type="OrthoDB" id="4198549at2759"/>
<dbReference type="Proteomes" id="UP000094569">
    <property type="component" value="Unassembled WGS sequence"/>
</dbReference>
<comment type="caution">
    <text evidence="2">The sequence shown here is derived from an EMBL/GenBank/DDBJ whole genome shotgun (WGS) entry which is preliminary data.</text>
</comment>
<protein>
    <submittedName>
        <fullName evidence="2">Uncharacterized protein</fullName>
    </submittedName>
</protein>
<dbReference type="VEuPathDB" id="FungiDB:SI65_01986"/>
<accession>A0A1E3BVK7</accession>
<evidence type="ECO:0000313" key="3">
    <source>
        <dbReference type="Proteomes" id="UP000094569"/>
    </source>
</evidence>
<sequence length="98" mass="11297">MPCSSRLGMLFEKPHKWNSSHRDLLRVKEDQVSSEELVGSAYLPQDGDQELETIAALFAGPEKESVVDGTVWFDYKESPFWSVFTILRDTMKLQEEEE</sequence>